<keyword evidence="3" id="KW-1185">Reference proteome</keyword>
<dbReference type="EMBL" id="KI963942">
    <property type="protein sequence ID" value="EUC48349.1"/>
    <property type="molecule type" value="Genomic_DNA"/>
</dbReference>
<evidence type="ECO:0000256" key="1">
    <source>
        <dbReference type="SAM" id="MobiDB-lite"/>
    </source>
</evidence>
<proteinExistence type="predicted"/>
<feature type="region of interest" description="Disordered" evidence="1">
    <location>
        <begin position="34"/>
        <end position="60"/>
    </location>
</feature>
<dbReference type="OrthoDB" id="3692422at2759"/>
<protein>
    <submittedName>
        <fullName evidence="2">Uncharacterized protein</fullName>
    </submittedName>
</protein>
<dbReference type="KEGG" id="bor:COCMIDRAFT_34223"/>
<gene>
    <name evidence="2" type="ORF">COCMIDRAFT_34223</name>
</gene>
<name>W6ZLE1_COCMI</name>
<evidence type="ECO:0000313" key="3">
    <source>
        <dbReference type="Proteomes" id="UP000054032"/>
    </source>
</evidence>
<dbReference type="Proteomes" id="UP000054032">
    <property type="component" value="Unassembled WGS sequence"/>
</dbReference>
<accession>W6ZLE1</accession>
<dbReference type="RefSeq" id="XP_007685154.1">
    <property type="nucleotide sequence ID" value="XM_007686964.1"/>
</dbReference>
<evidence type="ECO:0000313" key="2">
    <source>
        <dbReference type="EMBL" id="EUC48349.1"/>
    </source>
</evidence>
<dbReference type="GeneID" id="19122517"/>
<organism evidence="2 3">
    <name type="scientific">Bipolaris oryzae ATCC 44560</name>
    <dbReference type="NCBI Taxonomy" id="930090"/>
    <lineage>
        <taxon>Eukaryota</taxon>
        <taxon>Fungi</taxon>
        <taxon>Dikarya</taxon>
        <taxon>Ascomycota</taxon>
        <taxon>Pezizomycotina</taxon>
        <taxon>Dothideomycetes</taxon>
        <taxon>Pleosporomycetidae</taxon>
        <taxon>Pleosporales</taxon>
        <taxon>Pleosporineae</taxon>
        <taxon>Pleosporaceae</taxon>
        <taxon>Bipolaris</taxon>
    </lineage>
</organism>
<reference evidence="2 3" key="1">
    <citation type="journal article" date="2013" name="PLoS Genet.">
        <title>Comparative genome structure, secondary metabolite, and effector coding capacity across Cochliobolus pathogens.</title>
        <authorList>
            <person name="Condon B.J."/>
            <person name="Leng Y."/>
            <person name="Wu D."/>
            <person name="Bushley K.E."/>
            <person name="Ohm R.A."/>
            <person name="Otillar R."/>
            <person name="Martin J."/>
            <person name="Schackwitz W."/>
            <person name="Grimwood J."/>
            <person name="MohdZainudin N."/>
            <person name="Xue C."/>
            <person name="Wang R."/>
            <person name="Manning V.A."/>
            <person name="Dhillon B."/>
            <person name="Tu Z.J."/>
            <person name="Steffenson B.J."/>
            <person name="Salamov A."/>
            <person name="Sun H."/>
            <person name="Lowry S."/>
            <person name="LaButti K."/>
            <person name="Han J."/>
            <person name="Copeland A."/>
            <person name="Lindquist E."/>
            <person name="Barry K."/>
            <person name="Schmutz J."/>
            <person name="Baker S.E."/>
            <person name="Ciuffetti L.M."/>
            <person name="Grigoriev I.V."/>
            <person name="Zhong S."/>
            <person name="Turgeon B.G."/>
        </authorList>
    </citation>
    <scope>NUCLEOTIDE SEQUENCE [LARGE SCALE GENOMIC DNA]</scope>
    <source>
        <strain evidence="2 3">ATCC 44560</strain>
    </source>
</reference>
<dbReference type="AlphaFoldDB" id="W6ZLE1"/>
<feature type="region of interest" description="Disordered" evidence="1">
    <location>
        <begin position="225"/>
        <end position="244"/>
    </location>
</feature>
<sequence length="244" mass="26157">MQLQHKTQYPPVVHISVHVHPTSLTYAAHAHDAADDDDDSLAPPLDHHTTTSVPDTDCTRPKQMARQVAASVCTVSSPSILILTGAHGAATLIIIHPARLLPHPHHVVQVGPLGKGGARACVMQHLSELDALPIYEPRFLASSPMYTLSLYALPPPPPVQTESPAPWPAHALTCIQPGCTLPRPPTASASKWESSFATLLPTRNLLLHSPTLPIPVQNIHLHRPLGHPLSTSAPSRAQPLGYNP</sequence>
<dbReference type="HOGENOM" id="CLU_104263_0_0_1"/>